<gene>
    <name evidence="3" type="ORF">CAL65_18770</name>
</gene>
<dbReference type="RefSeq" id="WP_116348379.1">
    <property type="nucleotide sequence ID" value="NZ_NFZW01000025.1"/>
</dbReference>
<evidence type="ECO:0000256" key="2">
    <source>
        <dbReference type="SAM" id="Phobius"/>
    </source>
</evidence>
<sequence>MVQMISERRAGMTAAAPTEDPRRLRWGAIFGGAFVALGVWALLYVFGLAVGLVSVDVTAGGLSFPGLFAGIWAVIAPIVALFVGGYVAARSAGAQDRMSGAIHGAVLWGFATVLGMVAVWMLVSALIAGAVGLGQGLVGVAQQANGQALDVGAQQLLDPINQQLEEAGHPTLTAGELESAMQDVVTQGLQGGEVNQQVIEQSLVANTGLDQQSVQEISGTLQQEIQGVLGDAEQAAADAAEATGAAMWGVFFALLLGLISALVGAIVGTSGPQRAQAAAAQAPAEEVEHDRKSTARANR</sequence>
<comment type="caution">
    <text evidence="3">The sequence shown here is derived from an EMBL/GenBank/DDBJ whole genome shotgun (WGS) entry which is preliminary data.</text>
</comment>
<dbReference type="Proteomes" id="UP000256763">
    <property type="component" value="Unassembled WGS sequence"/>
</dbReference>
<feature type="transmembrane region" description="Helical" evidence="2">
    <location>
        <begin position="28"/>
        <end position="55"/>
    </location>
</feature>
<keyword evidence="2" id="KW-0812">Transmembrane</keyword>
<organism evidence="3 4">
    <name type="scientific">Alkalilimnicola ehrlichii</name>
    <dbReference type="NCBI Taxonomy" id="351052"/>
    <lineage>
        <taxon>Bacteria</taxon>
        <taxon>Pseudomonadati</taxon>
        <taxon>Pseudomonadota</taxon>
        <taxon>Gammaproteobacteria</taxon>
        <taxon>Chromatiales</taxon>
        <taxon>Ectothiorhodospiraceae</taxon>
        <taxon>Alkalilimnicola</taxon>
    </lineage>
</organism>
<evidence type="ECO:0008006" key="5">
    <source>
        <dbReference type="Google" id="ProtNLM"/>
    </source>
</evidence>
<evidence type="ECO:0000256" key="1">
    <source>
        <dbReference type="SAM" id="MobiDB-lite"/>
    </source>
</evidence>
<name>A0A3E0WIP3_9GAMM</name>
<keyword evidence="2" id="KW-0472">Membrane</keyword>
<keyword evidence="2" id="KW-1133">Transmembrane helix</keyword>
<feature type="transmembrane region" description="Helical" evidence="2">
    <location>
        <begin position="101"/>
        <end position="123"/>
    </location>
</feature>
<reference evidence="4" key="1">
    <citation type="submission" date="2017-05" db="EMBL/GenBank/DDBJ databases">
        <authorList>
            <person name="Sharma S."/>
            <person name="Sidhu C."/>
            <person name="Pinnaka A.K."/>
        </authorList>
    </citation>
    <scope>NUCLEOTIDE SEQUENCE [LARGE SCALE GENOMIC DNA]</scope>
    <source>
        <strain evidence="4">AK93</strain>
    </source>
</reference>
<feature type="region of interest" description="Disordered" evidence="1">
    <location>
        <begin position="277"/>
        <end position="299"/>
    </location>
</feature>
<accession>A0A3E0WIP3</accession>
<evidence type="ECO:0000313" key="3">
    <source>
        <dbReference type="EMBL" id="RFA32842.1"/>
    </source>
</evidence>
<dbReference type="AlphaFoldDB" id="A0A3E0WIP3"/>
<feature type="transmembrane region" description="Helical" evidence="2">
    <location>
        <begin position="67"/>
        <end position="89"/>
    </location>
</feature>
<protein>
    <recommendedName>
        <fullName evidence="5">PhnA-like protein</fullName>
    </recommendedName>
</protein>
<feature type="transmembrane region" description="Helical" evidence="2">
    <location>
        <begin position="245"/>
        <end position="267"/>
    </location>
</feature>
<evidence type="ECO:0000313" key="4">
    <source>
        <dbReference type="Proteomes" id="UP000256763"/>
    </source>
</evidence>
<proteinExistence type="predicted"/>
<dbReference type="EMBL" id="NFZW01000025">
    <property type="protein sequence ID" value="RFA32842.1"/>
    <property type="molecule type" value="Genomic_DNA"/>
</dbReference>
<keyword evidence="4" id="KW-1185">Reference proteome</keyword>